<feature type="domain" description="Zn(2)-C6 fungal-type" evidence="5">
    <location>
        <begin position="10"/>
        <end position="38"/>
    </location>
</feature>
<evidence type="ECO:0000256" key="1">
    <source>
        <dbReference type="ARBA" id="ARBA00023015"/>
    </source>
</evidence>
<evidence type="ECO:0000256" key="3">
    <source>
        <dbReference type="ARBA" id="ARBA00023163"/>
    </source>
</evidence>
<evidence type="ECO:0000313" key="7">
    <source>
        <dbReference type="Proteomes" id="UP001146351"/>
    </source>
</evidence>
<dbReference type="Pfam" id="PF00172">
    <property type="entry name" value="Zn_clus"/>
    <property type="match status" value="1"/>
</dbReference>
<keyword evidence="3" id="KW-0804">Transcription</keyword>
<name>A0A9W9LZZ5_9EURO</name>
<dbReference type="InterPro" id="IPR053178">
    <property type="entry name" value="Osmoadaptation_assoc"/>
</dbReference>
<dbReference type="SUPFAM" id="SSF57701">
    <property type="entry name" value="Zn2/Cys6 DNA-binding domain"/>
    <property type="match status" value="1"/>
</dbReference>
<dbReference type="GO" id="GO:0008270">
    <property type="term" value="F:zinc ion binding"/>
    <property type="evidence" value="ECO:0007669"/>
    <property type="project" value="InterPro"/>
</dbReference>
<dbReference type="Gene3D" id="4.10.240.10">
    <property type="entry name" value="Zn(2)-C6 fungal-type DNA-binding domain"/>
    <property type="match status" value="1"/>
</dbReference>
<reference evidence="6" key="2">
    <citation type="journal article" date="2023" name="IMA Fungus">
        <title>Comparative genomic study of the Penicillium genus elucidates a diverse pangenome and 15 lateral gene transfer events.</title>
        <authorList>
            <person name="Petersen C."/>
            <person name="Sorensen T."/>
            <person name="Nielsen M.R."/>
            <person name="Sondergaard T.E."/>
            <person name="Sorensen J.L."/>
            <person name="Fitzpatrick D.A."/>
            <person name="Frisvad J.C."/>
            <person name="Nielsen K.L."/>
        </authorList>
    </citation>
    <scope>NUCLEOTIDE SEQUENCE</scope>
    <source>
        <strain evidence="6">IBT 21917</strain>
    </source>
</reference>
<proteinExistence type="predicted"/>
<keyword evidence="2" id="KW-0238">DNA-binding</keyword>
<dbReference type="InterPro" id="IPR036864">
    <property type="entry name" value="Zn2-C6_fun-type_DNA-bd_sf"/>
</dbReference>
<dbReference type="SMART" id="SM00066">
    <property type="entry name" value="GAL4"/>
    <property type="match status" value="1"/>
</dbReference>
<accession>A0A9W9LZZ5</accession>
<organism evidence="6 7">
    <name type="scientific">Penicillium capsulatum</name>
    <dbReference type="NCBI Taxonomy" id="69766"/>
    <lineage>
        <taxon>Eukaryota</taxon>
        <taxon>Fungi</taxon>
        <taxon>Dikarya</taxon>
        <taxon>Ascomycota</taxon>
        <taxon>Pezizomycotina</taxon>
        <taxon>Eurotiomycetes</taxon>
        <taxon>Eurotiomycetidae</taxon>
        <taxon>Eurotiales</taxon>
        <taxon>Aspergillaceae</taxon>
        <taxon>Penicillium</taxon>
    </lineage>
</organism>
<evidence type="ECO:0000256" key="4">
    <source>
        <dbReference type="ARBA" id="ARBA00023242"/>
    </source>
</evidence>
<dbReference type="EMBL" id="JAPQKO010000001">
    <property type="protein sequence ID" value="KAJ5183429.1"/>
    <property type="molecule type" value="Genomic_DNA"/>
</dbReference>
<dbReference type="PANTHER" id="PTHR38111:SF11">
    <property type="entry name" value="TRANSCRIPTION FACTOR DOMAIN-CONTAINING PROTEIN-RELATED"/>
    <property type="match status" value="1"/>
</dbReference>
<sequence length="493" mass="55537">MGGAPWRSNGCNTCRKRKVKCDFQRPQCARCLRGGHRCEGYERDRKFIHTFADPAPGPSDALTVQSQAEDPSFTVINVNSQIRSQLFSLFVDSYVPSLPVGQVNFRCQQGSDLFREFPSIMDGKNSQLFDRAVSALASVFVGRKVGDDGLMRHGVMLYNNAIQIFSRLISKNGLPIQEVLSANVVFQLYEVINSTSGFAGWMAHMQGANAVVARHRKSLERDELSKLLVRQLKLSNIFHAIGKSKSALLFCPMWRALSPTMSSDDPIDEIIDILMECTVLVEKISSSPPESEVQRLELACWSLRHQIQAWYRRLQGSSLGKLYTPNSDLTEVPLSPSAKSTFPHTFHFVALDVAEAHMLCWTALLILSSFFHRIECQREYQPQAVYALSPVSEDAKSDDQRRSEYFLQEAEFYANQICRSVGYFIKPHMNILGGHNLLFPVSMAAKFFYGNHFDDKYQWCQEVFAVLDSIGLGLANVLQGTPWSRYKLGEVGS</sequence>
<dbReference type="PROSITE" id="PS00463">
    <property type="entry name" value="ZN2_CY6_FUNGAL_1"/>
    <property type="match status" value="1"/>
</dbReference>
<dbReference type="PROSITE" id="PS50048">
    <property type="entry name" value="ZN2_CY6_FUNGAL_2"/>
    <property type="match status" value="1"/>
</dbReference>
<dbReference type="PANTHER" id="PTHR38111">
    <property type="entry name" value="ZN(2)-C6 FUNGAL-TYPE DOMAIN-CONTAINING PROTEIN-RELATED"/>
    <property type="match status" value="1"/>
</dbReference>
<dbReference type="GO" id="GO:0000981">
    <property type="term" value="F:DNA-binding transcription factor activity, RNA polymerase II-specific"/>
    <property type="evidence" value="ECO:0007669"/>
    <property type="project" value="InterPro"/>
</dbReference>
<keyword evidence="4" id="KW-0539">Nucleus</keyword>
<evidence type="ECO:0000256" key="2">
    <source>
        <dbReference type="ARBA" id="ARBA00023125"/>
    </source>
</evidence>
<keyword evidence="7" id="KW-1185">Reference proteome</keyword>
<protein>
    <recommendedName>
        <fullName evidence="5">Zn(2)-C6 fungal-type domain-containing protein</fullName>
    </recommendedName>
</protein>
<dbReference type="AlphaFoldDB" id="A0A9W9LZZ5"/>
<dbReference type="GO" id="GO:0003677">
    <property type="term" value="F:DNA binding"/>
    <property type="evidence" value="ECO:0007669"/>
    <property type="project" value="UniProtKB-KW"/>
</dbReference>
<dbReference type="OrthoDB" id="4491390at2759"/>
<evidence type="ECO:0000259" key="5">
    <source>
        <dbReference type="PROSITE" id="PS50048"/>
    </source>
</evidence>
<reference evidence="6" key="1">
    <citation type="submission" date="2022-11" db="EMBL/GenBank/DDBJ databases">
        <authorList>
            <person name="Petersen C."/>
        </authorList>
    </citation>
    <scope>NUCLEOTIDE SEQUENCE</scope>
    <source>
        <strain evidence="6">IBT 21917</strain>
    </source>
</reference>
<dbReference type="Proteomes" id="UP001146351">
    <property type="component" value="Unassembled WGS sequence"/>
</dbReference>
<evidence type="ECO:0000313" key="6">
    <source>
        <dbReference type="EMBL" id="KAJ5183429.1"/>
    </source>
</evidence>
<dbReference type="CDD" id="cd00067">
    <property type="entry name" value="GAL4"/>
    <property type="match status" value="1"/>
</dbReference>
<comment type="caution">
    <text evidence="6">The sequence shown here is derived from an EMBL/GenBank/DDBJ whole genome shotgun (WGS) entry which is preliminary data.</text>
</comment>
<gene>
    <name evidence="6" type="ORF">N7492_001045</name>
</gene>
<keyword evidence="1" id="KW-0805">Transcription regulation</keyword>
<dbReference type="InterPro" id="IPR001138">
    <property type="entry name" value="Zn2Cys6_DnaBD"/>
</dbReference>